<evidence type="ECO:0000313" key="23">
    <source>
        <dbReference type="Proteomes" id="UP000282269"/>
    </source>
</evidence>
<evidence type="ECO:0000313" key="2">
    <source>
        <dbReference type="EMBL" id="AKA72533.2"/>
    </source>
</evidence>
<dbReference type="Proteomes" id="UP000278715">
    <property type="component" value="Chromosome"/>
</dbReference>
<keyword evidence="1" id="KW-0472">Membrane</keyword>
<accession>A0A157T3Z9</accession>
<evidence type="ECO:0000313" key="8">
    <source>
        <dbReference type="EMBL" id="AZF74903.1"/>
    </source>
</evidence>
<evidence type="ECO:0000313" key="19">
    <source>
        <dbReference type="Proteomes" id="UP000273194"/>
    </source>
</evidence>
<dbReference type="PATRIC" id="fig|2287.6.peg.83"/>
<dbReference type="EMBL" id="CP033239">
    <property type="protein sequence ID" value="AZF77511.1"/>
    <property type="molecule type" value="Genomic_DNA"/>
</dbReference>
<dbReference type="KEGG" id="ssoa:SULA_0080"/>
<evidence type="ECO:0000313" key="20">
    <source>
        <dbReference type="Proteomes" id="UP000273443"/>
    </source>
</evidence>
<evidence type="ECO:0000313" key="16">
    <source>
        <dbReference type="Proteomes" id="UP000076770"/>
    </source>
</evidence>
<evidence type="ECO:0000313" key="12">
    <source>
        <dbReference type="EMBL" id="SAI85960.1"/>
    </source>
</evidence>
<evidence type="ECO:0000313" key="3">
    <source>
        <dbReference type="EMBL" id="AKA75232.2"/>
    </source>
</evidence>
<accession>A0A0E3K4N6</accession>
<keyword evidence="1" id="KW-1133">Transmembrane helix</keyword>
<dbReference type="PATRIC" id="fig|2287.9.peg.2533"/>
<dbReference type="EMBL" id="CP011055">
    <property type="protein sequence ID" value="AKA72533.2"/>
    <property type="molecule type" value="Genomic_DNA"/>
</dbReference>
<dbReference type="EMBL" id="CP033235">
    <property type="protein sequence ID" value="AZF67043.1"/>
    <property type="molecule type" value="Genomic_DNA"/>
</dbReference>
<dbReference type="Proteomes" id="UP000273443">
    <property type="component" value="Chromosome"/>
</dbReference>
<evidence type="ECO:0000313" key="22">
    <source>
        <dbReference type="Proteomes" id="UP000278715"/>
    </source>
</evidence>
<dbReference type="Proteomes" id="UP000076770">
    <property type="component" value="Chromosome i"/>
</dbReference>
<organism evidence="2 14">
    <name type="scientific">Saccharolobus solfataricus</name>
    <name type="common">Sulfolobus solfataricus</name>
    <dbReference type="NCBI Taxonomy" id="2287"/>
    <lineage>
        <taxon>Archaea</taxon>
        <taxon>Thermoproteota</taxon>
        <taxon>Thermoprotei</taxon>
        <taxon>Sulfolobales</taxon>
        <taxon>Sulfolobaceae</taxon>
        <taxon>Saccharolobus</taxon>
    </lineage>
</organism>
<evidence type="ECO:0000313" key="18">
    <source>
        <dbReference type="Proteomes" id="UP000269431"/>
    </source>
</evidence>
<evidence type="ECO:0000313" key="17">
    <source>
        <dbReference type="Proteomes" id="UP000267993"/>
    </source>
</evidence>
<dbReference type="EMBL" id="CP011056">
    <property type="protein sequence ID" value="AKA75232.2"/>
    <property type="molecule type" value="Genomic_DNA"/>
</dbReference>
<dbReference type="Proteomes" id="UP000269431">
    <property type="component" value="Chromosome"/>
</dbReference>
<evidence type="ECO:0000313" key="4">
    <source>
        <dbReference type="EMBL" id="AKA77925.2"/>
    </source>
</evidence>
<evidence type="ECO:0000256" key="1">
    <source>
        <dbReference type="SAM" id="Phobius"/>
    </source>
</evidence>
<dbReference type="EMBL" id="CP033237">
    <property type="protein sequence ID" value="AZF72283.1"/>
    <property type="molecule type" value="Genomic_DNA"/>
</dbReference>
<dbReference type="Proteomes" id="UP000033057">
    <property type="component" value="Chromosome"/>
</dbReference>
<gene>
    <name evidence="12" type="ORF">SSOP1_2406</name>
    <name evidence="4" type="ORF">SULA_0080</name>
    <name evidence="2" type="ORF">SULB_0081</name>
    <name evidence="3" type="ORF">SULC_0080</name>
    <name evidence="5" type="ORF">SULG_00405</name>
    <name evidence="6" type="ORF">SULH_00405</name>
    <name evidence="7" type="ORF">SULI_00405</name>
    <name evidence="8" type="ORF">SULM_00405</name>
    <name evidence="9" type="ORF">SULN_00405</name>
    <name evidence="10" type="ORF">SULO_00405</name>
    <name evidence="11" type="ORF">SULZ_00405</name>
</gene>
<evidence type="ECO:0000313" key="11">
    <source>
        <dbReference type="EMBL" id="AZF82725.1"/>
    </source>
</evidence>
<evidence type="ECO:0000313" key="9">
    <source>
        <dbReference type="EMBL" id="AZF77511.1"/>
    </source>
</evidence>
<dbReference type="EMBL" id="CP033238">
    <property type="protein sequence ID" value="AZF74903.1"/>
    <property type="molecule type" value="Genomic_DNA"/>
</dbReference>
<reference evidence="2" key="5">
    <citation type="submission" date="2018-10" db="EMBL/GenBank/DDBJ databases">
        <authorList>
            <person name="McCarthy S."/>
            <person name="Gradnigo J."/>
            <person name="Johnson T."/>
            <person name="Payne S."/>
            <person name="Lipzen A."/>
            <person name="Schackwitz W."/>
            <person name="Martin J."/>
            <person name="Moriyama E."/>
            <person name="Blum P."/>
        </authorList>
    </citation>
    <scope>NUCLEOTIDE SEQUENCE</scope>
    <source>
        <strain evidence="2">SARC-B</strain>
        <strain evidence="3">SARC-C</strain>
        <strain evidence="4">SULA</strain>
    </source>
</reference>
<evidence type="ECO:0000313" key="10">
    <source>
        <dbReference type="EMBL" id="AZF80117.1"/>
    </source>
</evidence>
<dbReference type="AlphaFoldDB" id="A0A0E3K4N6"/>
<evidence type="ECO:0000313" key="21">
    <source>
        <dbReference type="Proteomes" id="UP000275843"/>
    </source>
</evidence>
<dbReference type="EMBL" id="CP033236">
    <property type="protein sequence ID" value="AZF69663.1"/>
    <property type="molecule type" value="Genomic_DNA"/>
</dbReference>
<evidence type="ECO:0000313" key="6">
    <source>
        <dbReference type="EMBL" id="AZF69663.1"/>
    </source>
</evidence>
<dbReference type="KEGG" id="ssof:SULC_0080"/>
<sequence length="186" mass="21460">MNRYIYHVDIVVNVKQYLMVIAGVLVSLAIASLVVYISHMFIIYNIKKPNIVERQSGYFPEMYELTVNITPAKASYANSYLIWSPLQSSLVVNKDPIFHVYPSIIDLNSFNNSVIITLYYSVQDRVNIAITQQIFNVSVVNTTVINDEIVATQLKVTFYNASPNTIYLIPIWNQYNVTYYVLVYYE</sequence>
<dbReference type="Proteomes" id="UP000282269">
    <property type="component" value="Chromosome"/>
</dbReference>
<feature type="transmembrane region" description="Helical" evidence="1">
    <location>
        <begin position="20"/>
        <end position="44"/>
    </location>
</feature>
<reference evidence="17 18" key="4">
    <citation type="journal article" date="2018" name="Proc. Natl. Acad. Sci. U.S.A.">
        <title>Nonmutational mechanism of inheritance in the Archaeon Sulfolobus solfataricus.</title>
        <authorList>
            <person name="Payne S."/>
            <person name="McCarthy S."/>
            <person name="Johnson T."/>
            <person name="North E."/>
            <person name="Blum P."/>
        </authorList>
    </citation>
    <scope>NUCLEOTIDE SEQUENCE [LARGE SCALE GENOMIC DNA]</scope>
    <source>
        <strain evidence="6 17">SARC-H</strain>
        <strain evidence="7 21">SARC-I</strain>
        <strain evidence="9 22">SARC-N</strain>
        <strain evidence="10 23">SARC-O</strain>
        <strain evidence="11 18">SUL120</strain>
        <strain evidence="5 19">SULG</strain>
        <strain evidence="8 20">SULM</strain>
    </source>
</reference>
<evidence type="ECO:0000313" key="14">
    <source>
        <dbReference type="Proteomes" id="UP000033085"/>
    </source>
</evidence>
<evidence type="ECO:0000313" key="5">
    <source>
        <dbReference type="EMBL" id="AZF67043.1"/>
    </source>
</evidence>
<dbReference type="Proteomes" id="UP000267993">
    <property type="component" value="Chromosome"/>
</dbReference>
<reference evidence="13 14" key="1">
    <citation type="journal article" date="2015" name="Genome Announc.">
        <title>Complete Genome Sequence of Sulfolobus solfataricus Strain 98/2 and Evolved Derivatives.</title>
        <authorList>
            <person name="McCarthy S."/>
            <person name="Gradnigo J."/>
            <person name="Johnson T."/>
            <person name="Payne S."/>
            <person name="Lipzen A."/>
            <person name="Martin J."/>
            <person name="Schackwitz W."/>
            <person name="Moriyama E."/>
            <person name="Blum P."/>
        </authorList>
    </citation>
    <scope>NUCLEOTIDE SEQUENCE [LARGE SCALE GENOMIC DNA]</scope>
    <source>
        <strain evidence="13">98/2 SULC</strain>
        <strain evidence="2">SARC-B</strain>
        <strain evidence="3">SARC-C</strain>
        <strain evidence="4 15">SULA</strain>
        <strain evidence="14">SULB</strain>
    </source>
</reference>
<evidence type="ECO:0000313" key="7">
    <source>
        <dbReference type="EMBL" id="AZF72283.1"/>
    </source>
</evidence>
<reference evidence="16" key="2">
    <citation type="submission" date="2016-04" db="EMBL/GenBank/DDBJ databases">
        <authorList>
            <person name="Shah S.A."/>
            <person name="Garrett R.A."/>
        </authorList>
    </citation>
    <scope>NUCLEOTIDE SEQUENCE [LARGE SCALE GENOMIC DNA]</scope>
    <source>
        <strain evidence="16">ATCC 35091 / DSM 1616 / JCM 8930 / NBRC 15331 / P1</strain>
    </source>
</reference>
<dbReference type="Proteomes" id="UP000273194">
    <property type="component" value="Chromosome"/>
</dbReference>
<dbReference type="Proteomes" id="UP000033085">
    <property type="component" value="Chromosome"/>
</dbReference>
<dbReference type="OMA" id="HMFITYA"/>
<dbReference type="EMBL" id="LT549890">
    <property type="protein sequence ID" value="SAI85960.1"/>
    <property type="molecule type" value="Genomic_DNA"/>
</dbReference>
<dbReference type="EMBL" id="CP033241">
    <property type="protein sequence ID" value="AZF82725.1"/>
    <property type="molecule type" value="Genomic_DNA"/>
</dbReference>
<evidence type="ECO:0000313" key="13">
    <source>
        <dbReference type="Proteomes" id="UP000033057"/>
    </source>
</evidence>
<proteinExistence type="predicted"/>
<dbReference type="EMBL" id="CP033240">
    <property type="protein sequence ID" value="AZF80117.1"/>
    <property type="molecule type" value="Genomic_DNA"/>
</dbReference>
<name>A0A0E3K4N6_SACSO</name>
<reference evidence="12" key="3">
    <citation type="submission" date="2016-04" db="EMBL/GenBank/DDBJ databases">
        <authorList>
            <person name="Evans L.H."/>
            <person name="Alamgir A."/>
            <person name="Owens N."/>
            <person name="Weber N.D."/>
            <person name="Virtaneva K."/>
            <person name="Barbian K."/>
            <person name="Babar A."/>
            <person name="Rosenke K."/>
        </authorList>
    </citation>
    <scope>NUCLEOTIDE SEQUENCE</scope>
    <source>
        <strain evidence="12">P1</strain>
    </source>
</reference>
<keyword evidence="1" id="KW-0812">Transmembrane</keyword>
<dbReference type="Proteomes" id="UP000033106">
    <property type="component" value="Chromosome"/>
</dbReference>
<protein>
    <submittedName>
        <fullName evidence="2">Uncharacterized protein</fullName>
    </submittedName>
</protein>
<dbReference type="EMBL" id="CP011057">
    <property type="protein sequence ID" value="AKA77925.2"/>
    <property type="molecule type" value="Genomic_DNA"/>
</dbReference>
<evidence type="ECO:0000313" key="15">
    <source>
        <dbReference type="Proteomes" id="UP000033106"/>
    </source>
</evidence>
<dbReference type="Proteomes" id="UP000275843">
    <property type="component" value="Chromosome"/>
</dbReference>
<dbReference type="KEGG" id="ssol:SULB_0081"/>